<dbReference type="PANTHER" id="PTHR37299">
    <property type="entry name" value="TRANSCRIPTIONAL REGULATOR-RELATED"/>
    <property type="match status" value="1"/>
</dbReference>
<keyword evidence="1" id="KW-0963">Cytoplasm</keyword>
<evidence type="ECO:0000259" key="7">
    <source>
        <dbReference type="PROSITE" id="PS50930"/>
    </source>
</evidence>
<dbReference type="InterPro" id="IPR001789">
    <property type="entry name" value="Sig_transdc_resp-reg_receiver"/>
</dbReference>
<comment type="caution">
    <text evidence="8">The sequence shown here is derived from an EMBL/GenBank/DDBJ whole genome shotgun (WGS) entry which is preliminary data.</text>
</comment>
<dbReference type="SUPFAM" id="SSF52172">
    <property type="entry name" value="CheY-like"/>
    <property type="match status" value="1"/>
</dbReference>
<dbReference type="AlphaFoldDB" id="A0A202F890"/>
<evidence type="ECO:0000256" key="1">
    <source>
        <dbReference type="ARBA" id="ARBA00022490"/>
    </source>
</evidence>
<dbReference type="GO" id="GO:0003677">
    <property type="term" value="F:DNA binding"/>
    <property type="evidence" value="ECO:0007669"/>
    <property type="project" value="InterPro"/>
</dbReference>
<dbReference type="InterPro" id="IPR007492">
    <property type="entry name" value="LytTR_DNA-bd_dom"/>
</dbReference>
<protein>
    <submittedName>
        <fullName evidence="8">Accessory regulator protein</fullName>
    </submittedName>
</protein>
<evidence type="ECO:0000259" key="6">
    <source>
        <dbReference type="PROSITE" id="PS50110"/>
    </source>
</evidence>
<dbReference type="InterPro" id="IPR011006">
    <property type="entry name" value="CheY-like_superfamily"/>
</dbReference>
<evidence type="ECO:0000313" key="9">
    <source>
        <dbReference type="Proteomes" id="UP000196232"/>
    </source>
</evidence>
<dbReference type="InterPro" id="IPR046947">
    <property type="entry name" value="LytR-like"/>
</dbReference>
<dbReference type="EMBL" id="MYFM01000007">
    <property type="protein sequence ID" value="OVE96672.1"/>
    <property type="molecule type" value="Genomic_DNA"/>
</dbReference>
<dbReference type="GO" id="GO:0000156">
    <property type="term" value="F:phosphorelay response regulator activity"/>
    <property type="evidence" value="ECO:0007669"/>
    <property type="project" value="InterPro"/>
</dbReference>
<dbReference type="Pfam" id="PF04397">
    <property type="entry name" value="LytTR"/>
    <property type="match status" value="1"/>
</dbReference>
<reference evidence="8 9" key="1">
    <citation type="submission" date="2017-03" db="EMBL/GenBank/DDBJ databases">
        <title>Genome sequence of Lactobacillus bobalius KACC 16343.</title>
        <authorList>
            <person name="Chun J."/>
        </authorList>
    </citation>
    <scope>NUCLEOTIDE SEQUENCE [LARGE SCALE GENOMIC DNA]</scope>
    <source>
        <strain evidence="8 9">KACC 16343</strain>
    </source>
</reference>
<accession>A0A202F890</accession>
<evidence type="ECO:0000256" key="2">
    <source>
        <dbReference type="ARBA" id="ARBA00023012"/>
    </source>
</evidence>
<dbReference type="Proteomes" id="UP000196232">
    <property type="component" value="Unassembled WGS sequence"/>
</dbReference>
<gene>
    <name evidence="8" type="ORF">LKACC16343_02341</name>
</gene>
<dbReference type="SMART" id="SM00448">
    <property type="entry name" value="REC"/>
    <property type="match status" value="1"/>
</dbReference>
<feature type="domain" description="HTH LytTR-type" evidence="7">
    <location>
        <begin position="148"/>
        <end position="249"/>
    </location>
</feature>
<name>A0A202F890_9LACO</name>
<evidence type="ECO:0000256" key="3">
    <source>
        <dbReference type="ARBA" id="ARBA00023159"/>
    </source>
</evidence>
<dbReference type="PROSITE" id="PS50110">
    <property type="entry name" value="RESPONSE_REGULATORY"/>
    <property type="match status" value="1"/>
</dbReference>
<dbReference type="RefSeq" id="WP_056951823.1">
    <property type="nucleotide sequence ID" value="NZ_LNUA01000009.1"/>
</dbReference>
<proteinExistence type="predicted"/>
<feature type="domain" description="Response regulatory" evidence="6">
    <location>
        <begin position="4"/>
        <end position="130"/>
    </location>
</feature>
<keyword evidence="2" id="KW-0902">Two-component regulatory system</keyword>
<dbReference type="Gene3D" id="2.40.50.1020">
    <property type="entry name" value="LytTr DNA-binding domain"/>
    <property type="match status" value="1"/>
</dbReference>
<dbReference type="PANTHER" id="PTHR37299:SF3">
    <property type="entry name" value="STAGE 0 SPORULATION PROTEIN A HOMOLOG"/>
    <property type="match status" value="1"/>
</dbReference>
<evidence type="ECO:0000256" key="5">
    <source>
        <dbReference type="PROSITE-ProRule" id="PRU00169"/>
    </source>
</evidence>
<organism evidence="8 9">
    <name type="scientific">Companilactobacillus bobalius</name>
    <dbReference type="NCBI Taxonomy" id="2801451"/>
    <lineage>
        <taxon>Bacteria</taxon>
        <taxon>Bacillati</taxon>
        <taxon>Bacillota</taxon>
        <taxon>Bacilli</taxon>
        <taxon>Lactobacillales</taxon>
        <taxon>Lactobacillaceae</taxon>
        <taxon>Companilactobacillus</taxon>
    </lineage>
</organism>
<keyword evidence="5" id="KW-0597">Phosphoprotein</keyword>
<dbReference type="SMART" id="SM00850">
    <property type="entry name" value="LytTR"/>
    <property type="match status" value="1"/>
</dbReference>
<keyword evidence="3" id="KW-0010">Activator</keyword>
<dbReference type="PROSITE" id="PS50930">
    <property type="entry name" value="HTH_LYTTR"/>
    <property type="match status" value="1"/>
</dbReference>
<dbReference type="Gene3D" id="3.40.50.2300">
    <property type="match status" value="1"/>
</dbReference>
<comment type="function">
    <text evidence="4">Required for high-level post-exponential phase expression of a series of secreted proteins.</text>
</comment>
<evidence type="ECO:0000313" key="8">
    <source>
        <dbReference type="EMBL" id="OVE96672.1"/>
    </source>
</evidence>
<feature type="modified residue" description="4-aspartylphosphate" evidence="5">
    <location>
        <position position="63"/>
    </location>
</feature>
<evidence type="ECO:0000256" key="4">
    <source>
        <dbReference type="ARBA" id="ARBA00037164"/>
    </source>
</evidence>
<sequence>MLLNIIICEDDRTLRMYYQLIIKDYIKSHPDIDMKIMLSTGNPNDVNIYLDNNPKEMKFFLLDIEFPNSKIRGIDLATKIRKNDLNAKIVFITTHEELMPMIFERKVEPLDYITKEKGINNIKRKIYTDLDITVERLVRPQNKRLKEFNFRIGSKQYNFDIDKINYFESLENTTNVFLHAINQNIEFPDTLKAISNKVPYFYRAHKSLLINPDNIQSINKQERKIYFKDGSSCDISRRRLVDFSREHPDLIER</sequence>
<dbReference type="Pfam" id="PF00072">
    <property type="entry name" value="Response_reg"/>
    <property type="match status" value="1"/>
</dbReference>